<dbReference type="PROSITE" id="PS51186">
    <property type="entry name" value="GNAT"/>
    <property type="match status" value="1"/>
</dbReference>
<evidence type="ECO:0000259" key="3">
    <source>
        <dbReference type="PROSITE" id="PS51186"/>
    </source>
</evidence>
<dbReference type="InterPro" id="IPR016181">
    <property type="entry name" value="Acyl_CoA_acyltransferase"/>
</dbReference>
<proteinExistence type="predicted"/>
<evidence type="ECO:0000256" key="2">
    <source>
        <dbReference type="ARBA" id="ARBA00023315"/>
    </source>
</evidence>
<feature type="domain" description="N-acetyltransferase" evidence="3">
    <location>
        <begin position="13"/>
        <end position="170"/>
    </location>
</feature>
<keyword evidence="2" id="KW-0012">Acyltransferase</keyword>
<comment type="caution">
    <text evidence="4">The sequence shown here is derived from an EMBL/GenBank/DDBJ whole genome shotgun (WGS) entry which is preliminary data.</text>
</comment>
<dbReference type="PANTHER" id="PTHR43877">
    <property type="entry name" value="AMINOALKYLPHOSPHONATE N-ACETYLTRANSFERASE-RELATED-RELATED"/>
    <property type="match status" value="1"/>
</dbReference>
<dbReference type="AlphaFoldDB" id="A0A5J5GJW7"/>
<keyword evidence="1 4" id="KW-0808">Transferase</keyword>
<dbReference type="OrthoDB" id="9802340at2"/>
<name>A0A5J5GJW7_9BACL</name>
<dbReference type="Proteomes" id="UP000367750">
    <property type="component" value="Unassembled WGS sequence"/>
</dbReference>
<evidence type="ECO:0000313" key="4">
    <source>
        <dbReference type="EMBL" id="KAA9008445.1"/>
    </source>
</evidence>
<reference evidence="4 5" key="1">
    <citation type="submission" date="2019-09" db="EMBL/GenBank/DDBJ databases">
        <title>Bacillus ochoae sp. nov., Paenibacillus whitsoniae sp. nov., Paenibacillus spiritus sp. nov. Isolated from the Mars Exploration Rover during spacecraft assembly.</title>
        <authorList>
            <person name="Seuylemezian A."/>
            <person name="Vaishampayan P."/>
        </authorList>
    </citation>
    <scope>NUCLEOTIDE SEQUENCE [LARGE SCALE GENOMIC DNA]</scope>
    <source>
        <strain evidence="4 5">MER_111</strain>
    </source>
</reference>
<sequence>MRQHPGLPEPLTAGIRLSEFRDARELIGIDHAVWNDSTAPAPLVWQSPEDFRFHAPPGSQLVAVDRGRICGYLGFGCPSGTASNRHVYEIHIAVHPELRNRGFGTALMDAMKELAAERRIRKLRLRVLSSNEPALRFYAKCGFEEEGRLREEFYLKGRYVDEVFLAYRLESGPNQERKAGQQ</sequence>
<dbReference type="EMBL" id="VYKK01000003">
    <property type="protein sequence ID" value="KAA9008445.1"/>
    <property type="molecule type" value="Genomic_DNA"/>
</dbReference>
<dbReference type="Gene3D" id="3.40.630.30">
    <property type="match status" value="1"/>
</dbReference>
<dbReference type="InterPro" id="IPR050832">
    <property type="entry name" value="Bact_Acetyltransf"/>
</dbReference>
<dbReference type="GO" id="GO:0016747">
    <property type="term" value="F:acyltransferase activity, transferring groups other than amino-acyl groups"/>
    <property type="evidence" value="ECO:0007669"/>
    <property type="project" value="InterPro"/>
</dbReference>
<evidence type="ECO:0000313" key="5">
    <source>
        <dbReference type="Proteomes" id="UP000367750"/>
    </source>
</evidence>
<protein>
    <submittedName>
        <fullName evidence="4">GNAT family N-acetyltransferase</fullName>
    </submittedName>
</protein>
<dbReference type="Pfam" id="PF00583">
    <property type="entry name" value="Acetyltransf_1"/>
    <property type="match status" value="1"/>
</dbReference>
<dbReference type="CDD" id="cd04301">
    <property type="entry name" value="NAT_SF"/>
    <property type="match status" value="1"/>
</dbReference>
<organism evidence="4 5">
    <name type="scientific">Paenibacillus spiritus</name>
    <dbReference type="NCBI Taxonomy" id="2496557"/>
    <lineage>
        <taxon>Bacteria</taxon>
        <taxon>Bacillati</taxon>
        <taxon>Bacillota</taxon>
        <taxon>Bacilli</taxon>
        <taxon>Bacillales</taxon>
        <taxon>Paenibacillaceae</taxon>
        <taxon>Paenibacillus</taxon>
    </lineage>
</organism>
<gene>
    <name evidence="4" type="ORF">F4V43_01425</name>
</gene>
<accession>A0A5J5GJW7</accession>
<dbReference type="SUPFAM" id="SSF55729">
    <property type="entry name" value="Acyl-CoA N-acyltransferases (Nat)"/>
    <property type="match status" value="1"/>
</dbReference>
<dbReference type="InterPro" id="IPR000182">
    <property type="entry name" value="GNAT_dom"/>
</dbReference>
<evidence type="ECO:0000256" key="1">
    <source>
        <dbReference type="ARBA" id="ARBA00022679"/>
    </source>
</evidence>
<keyword evidence="5" id="KW-1185">Reference proteome</keyword>